<name>A0AAE3WGT2_9RHOB</name>
<evidence type="ECO:0000313" key="3">
    <source>
        <dbReference type="Proteomes" id="UP001226762"/>
    </source>
</evidence>
<evidence type="ECO:0000313" key="2">
    <source>
        <dbReference type="EMBL" id="MDQ2092258.1"/>
    </source>
</evidence>
<keyword evidence="1" id="KW-0732">Signal</keyword>
<dbReference type="Proteomes" id="UP001226762">
    <property type="component" value="Unassembled WGS sequence"/>
</dbReference>
<dbReference type="AlphaFoldDB" id="A0AAE3WGT2"/>
<accession>A0AAE3WGT2</accession>
<protein>
    <submittedName>
        <fullName evidence="2">Uncharacterized protein</fullName>
    </submittedName>
</protein>
<keyword evidence="3" id="KW-1185">Reference proteome</keyword>
<evidence type="ECO:0000256" key="1">
    <source>
        <dbReference type="SAM" id="SignalP"/>
    </source>
</evidence>
<reference evidence="2" key="2">
    <citation type="submission" date="2023-02" db="EMBL/GenBank/DDBJ databases">
        <title>'Rhodoalgimonas zhirmunskyi' gen. nov., isolated from a red alga.</title>
        <authorList>
            <person name="Nedashkovskaya O.I."/>
            <person name="Otstavnykh N.Y."/>
            <person name="Bystritskaya E.P."/>
            <person name="Balabanova L.A."/>
            <person name="Isaeva M.P."/>
        </authorList>
    </citation>
    <scope>NUCLEOTIDE SEQUENCE</scope>
    <source>
        <strain evidence="2">KCTC 52189</strain>
    </source>
</reference>
<gene>
    <name evidence="2" type="ORF">NO357_20325</name>
</gene>
<reference evidence="2" key="1">
    <citation type="submission" date="2022-07" db="EMBL/GenBank/DDBJ databases">
        <authorList>
            <person name="Otstavnykh N."/>
            <person name="Isaeva M."/>
            <person name="Bystritskaya E."/>
        </authorList>
    </citation>
    <scope>NUCLEOTIDE SEQUENCE</scope>
    <source>
        <strain evidence="2">KCTC 52189</strain>
    </source>
</reference>
<comment type="caution">
    <text evidence="2">The sequence shown here is derived from an EMBL/GenBank/DDBJ whole genome shotgun (WGS) entry which is preliminary data.</text>
</comment>
<dbReference type="RefSeq" id="WP_306737567.1">
    <property type="nucleotide sequence ID" value="NZ_JANHAX010000008.1"/>
</dbReference>
<feature type="chain" id="PRO_5041922791" evidence="1">
    <location>
        <begin position="29"/>
        <end position="409"/>
    </location>
</feature>
<dbReference type="EMBL" id="JANHAX010000008">
    <property type="protein sequence ID" value="MDQ2092258.1"/>
    <property type="molecule type" value="Genomic_DNA"/>
</dbReference>
<organism evidence="2 3">
    <name type="scientific">Marimonas arenosa</name>
    <dbReference type="NCBI Taxonomy" id="1795305"/>
    <lineage>
        <taxon>Bacteria</taxon>
        <taxon>Pseudomonadati</taxon>
        <taxon>Pseudomonadota</taxon>
        <taxon>Alphaproteobacteria</taxon>
        <taxon>Rhodobacterales</taxon>
        <taxon>Paracoccaceae</taxon>
        <taxon>Marimonas</taxon>
    </lineage>
</organism>
<sequence length="409" mass="43416">MAQMNRFFRIPPLAAIMATMLAIPAARADQVIADDLIVQGDLCVGTTCTDGMDFFGFDMIVSAENPRVMIADNSNVTNPGGGDTDRDYSFQVNDDTFEFFLIYDHEAGTFPFIMDGGAPTRSINVRANGNIGFGSTGSNTAALTITRGDTPRVRFEQDGSGGNTPHTWDLIANEVQIRIADQTNGVSPFYIYPGTGNEGALTIAGNGEIGMGTYSPQAQLHVTGDQGAAQIRVEETSATTTPRTMMNLQNNGRPEIIMGNTGTGGEWSFGAGTNFILKQGAVGSASSAKTKLFEIRPNGDATLAGSLITGGTACGGGCDRVFSDDYDLPSIAEHAAAMFALGHLPNVGPTPEGEPLNVTDKLGRMLNELEHAHIYIAEQEKRIADQNARIARLEMLVMADSAQQDMAAD</sequence>
<proteinExistence type="predicted"/>
<feature type="signal peptide" evidence="1">
    <location>
        <begin position="1"/>
        <end position="28"/>
    </location>
</feature>